<feature type="binding site" evidence="9">
    <location>
        <position position="381"/>
    </location>
    <ligand>
        <name>Mg(2+)</name>
        <dbReference type="ChEBI" id="CHEBI:18420"/>
    </ligand>
</feature>
<evidence type="ECO:0000313" key="12">
    <source>
        <dbReference type="Proteomes" id="UP001226434"/>
    </source>
</evidence>
<comment type="catalytic activity">
    <reaction evidence="9">
        <text>acetate + ATP = acetyl phosphate + ADP</text>
        <dbReference type="Rhea" id="RHEA:11352"/>
        <dbReference type="ChEBI" id="CHEBI:22191"/>
        <dbReference type="ChEBI" id="CHEBI:30089"/>
        <dbReference type="ChEBI" id="CHEBI:30616"/>
        <dbReference type="ChEBI" id="CHEBI:456216"/>
        <dbReference type="EC" id="2.7.2.1"/>
    </reaction>
</comment>
<proteinExistence type="inferred from homology"/>
<evidence type="ECO:0000256" key="5">
    <source>
        <dbReference type="ARBA" id="ARBA00022741"/>
    </source>
</evidence>
<comment type="similarity">
    <text evidence="1 9 10">Belongs to the acetokinase family.</text>
</comment>
<evidence type="ECO:0000256" key="6">
    <source>
        <dbReference type="ARBA" id="ARBA00022777"/>
    </source>
</evidence>
<comment type="caution">
    <text evidence="11">The sequence shown here is derived from an EMBL/GenBank/DDBJ whole genome shotgun (WGS) entry which is preliminary data.</text>
</comment>
<dbReference type="HAMAP" id="MF_00020">
    <property type="entry name" value="Acetate_kinase"/>
    <property type="match status" value="1"/>
</dbReference>
<dbReference type="Gene3D" id="3.30.420.40">
    <property type="match status" value="2"/>
</dbReference>
<comment type="cofactor">
    <cofactor evidence="9">
        <name>Mg(2+)</name>
        <dbReference type="ChEBI" id="CHEBI:18420"/>
    </cofactor>
    <cofactor evidence="9">
        <name>Mn(2+)</name>
        <dbReference type="ChEBI" id="CHEBI:29035"/>
    </cofactor>
    <text evidence="9">Mg(2+). Can also accept Mn(2+).</text>
</comment>
<dbReference type="Pfam" id="PF00871">
    <property type="entry name" value="Acetate_kinase"/>
    <property type="match status" value="1"/>
</dbReference>
<feature type="active site" description="Proton donor/acceptor" evidence="9">
    <location>
        <position position="144"/>
    </location>
</feature>
<evidence type="ECO:0000256" key="3">
    <source>
        <dbReference type="ARBA" id="ARBA00022679"/>
    </source>
</evidence>
<dbReference type="InterPro" id="IPR023865">
    <property type="entry name" value="Aliphatic_acid_kinase_CS"/>
</dbReference>
<dbReference type="InterPro" id="IPR043129">
    <property type="entry name" value="ATPase_NBD"/>
</dbReference>
<dbReference type="InterPro" id="IPR000890">
    <property type="entry name" value="Aliphatic_acid_kin_short-chain"/>
</dbReference>
<dbReference type="EC" id="2.7.2.1" evidence="9"/>
<evidence type="ECO:0000256" key="1">
    <source>
        <dbReference type="ARBA" id="ARBA00008748"/>
    </source>
</evidence>
<evidence type="ECO:0000256" key="7">
    <source>
        <dbReference type="ARBA" id="ARBA00022840"/>
    </source>
</evidence>
<evidence type="ECO:0000256" key="8">
    <source>
        <dbReference type="ARBA" id="ARBA00022842"/>
    </source>
</evidence>
<dbReference type="PIRSF" id="PIRSF000722">
    <property type="entry name" value="Acetate_prop_kin"/>
    <property type="match status" value="1"/>
</dbReference>
<dbReference type="EMBL" id="JASBRG010000001">
    <property type="protein sequence ID" value="MDI3318778.1"/>
    <property type="molecule type" value="Genomic_DNA"/>
</dbReference>
<dbReference type="CDD" id="cd24010">
    <property type="entry name" value="ASKHA_NBD_AcK_PK"/>
    <property type="match status" value="1"/>
</dbReference>
<comment type="function">
    <text evidence="9">Catalyzes the formation of acetyl phosphate from acetate and ATP. Can also catalyze the reverse reaction.</text>
</comment>
<evidence type="ECO:0000256" key="2">
    <source>
        <dbReference type="ARBA" id="ARBA00022490"/>
    </source>
</evidence>
<keyword evidence="12" id="KW-1185">Reference proteome</keyword>
<feature type="binding site" evidence="9">
    <location>
        <position position="16"/>
    </location>
    <ligand>
        <name>ATP</name>
        <dbReference type="ChEBI" id="CHEBI:30616"/>
    </ligand>
</feature>
<comment type="subcellular location">
    <subcellularLocation>
        <location evidence="9">Cytoplasm</location>
    </subcellularLocation>
</comment>
<dbReference type="InterPro" id="IPR004372">
    <property type="entry name" value="Ac/propionate_kinase"/>
</dbReference>
<feature type="binding site" evidence="9">
    <location>
        <begin position="204"/>
        <end position="208"/>
    </location>
    <ligand>
        <name>ATP</name>
        <dbReference type="ChEBI" id="CHEBI:30616"/>
    </ligand>
</feature>
<dbReference type="RefSeq" id="WP_282332902.1">
    <property type="nucleotide sequence ID" value="NZ_JASBRG010000001.1"/>
</dbReference>
<evidence type="ECO:0000313" key="11">
    <source>
        <dbReference type="EMBL" id="MDI3318778.1"/>
    </source>
</evidence>
<accession>A0ABT6R8G0</accession>
<dbReference type="NCBIfam" id="TIGR00016">
    <property type="entry name" value="ackA"/>
    <property type="match status" value="1"/>
</dbReference>
<sequence length="395" mass="42646">MGLHILVINSGSSSIKFSLIEVNTQKTIISGLAEKLGLEKAILHTKYNGETQTIDLEKNNHETAMQAILKTLGEKGLGKEITAVGHRVVHGGEYFSSSTIITPEVLKAIEKCVPYAPLHNPANLIGITGALQAVPELPQVAVFDTAFHQSLPQHAYLYAVPMEWYKEHGVRRYGFHGISYRFVMQEAAKSLQIPLENSAFVCAHLGNGASITAILNGKSVDTSMGFTPLEGLVMGTRSGDLDPALIGYLSDVLKKDAHEIVDMLNKKSGLLGLSGLSNDMRELEAASAKGDEHAKMAIEIFVFRLAKYIAAMSVSLPRVDALIFTGGIGENSASLRKKVLERLAVLGYFVDEAANNETTRGKSGLISNQQSKKAIVINTNEELMIAMDTAALVKS</sequence>
<dbReference type="PROSITE" id="PS01075">
    <property type="entry name" value="ACETATE_KINASE_1"/>
    <property type="match status" value="1"/>
</dbReference>
<dbReference type="Proteomes" id="UP001226434">
    <property type="component" value="Unassembled WGS sequence"/>
</dbReference>
<keyword evidence="2 9" id="KW-0963">Cytoplasm</keyword>
<organism evidence="11 12">
    <name type="scientific">Pinibacter soli</name>
    <dbReference type="NCBI Taxonomy" id="3044211"/>
    <lineage>
        <taxon>Bacteria</taxon>
        <taxon>Pseudomonadati</taxon>
        <taxon>Bacteroidota</taxon>
        <taxon>Chitinophagia</taxon>
        <taxon>Chitinophagales</taxon>
        <taxon>Chitinophagaceae</taxon>
        <taxon>Pinibacter</taxon>
    </lineage>
</organism>
<dbReference type="PANTHER" id="PTHR21060">
    <property type="entry name" value="ACETATE KINASE"/>
    <property type="match status" value="1"/>
</dbReference>
<reference evidence="11 12" key="1">
    <citation type="submission" date="2023-05" db="EMBL/GenBank/DDBJ databases">
        <title>Genome sequence of Pinibacter sp. MAH-24.</title>
        <authorList>
            <person name="Huq M.A."/>
        </authorList>
    </citation>
    <scope>NUCLEOTIDE SEQUENCE [LARGE SCALE GENOMIC DNA]</scope>
    <source>
        <strain evidence="11 12">MAH-24</strain>
    </source>
</reference>
<keyword evidence="4 9" id="KW-0479">Metal-binding</keyword>
<name>A0ABT6R8G0_9BACT</name>
<gene>
    <name evidence="9" type="primary">ackA</name>
    <name evidence="11" type="ORF">QJ048_03290</name>
</gene>
<dbReference type="PRINTS" id="PR00471">
    <property type="entry name" value="ACETATEKNASE"/>
</dbReference>
<keyword evidence="5 9" id="KW-0547">Nucleotide-binding</keyword>
<feature type="site" description="Transition state stabilizer" evidence="9">
    <location>
        <position position="237"/>
    </location>
</feature>
<keyword evidence="3 9" id="KW-0808">Transferase</keyword>
<dbReference type="PROSITE" id="PS01076">
    <property type="entry name" value="ACETATE_KINASE_2"/>
    <property type="match status" value="1"/>
</dbReference>
<keyword evidence="6 9" id="KW-0418">Kinase</keyword>
<comment type="subunit">
    <text evidence="9">Homodimer.</text>
</comment>
<dbReference type="SUPFAM" id="SSF53067">
    <property type="entry name" value="Actin-like ATPase domain"/>
    <property type="match status" value="2"/>
</dbReference>
<feature type="binding site" evidence="9">
    <location>
        <begin position="327"/>
        <end position="331"/>
    </location>
    <ligand>
        <name>ATP</name>
        <dbReference type="ChEBI" id="CHEBI:30616"/>
    </ligand>
</feature>
<keyword evidence="8 9" id="KW-0460">Magnesium</keyword>
<protein>
    <recommendedName>
        <fullName evidence="9">Acetate kinase</fullName>
        <ecNumber evidence="9">2.7.2.1</ecNumber>
    </recommendedName>
    <alternativeName>
        <fullName evidence="9">Acetokinase</fullName>
    </alternativeName>
</protein>
<feature type="binding site" evidence="9">
    <location>
        <position position="87"/>
    </location>
    <ligand>
        <name>substrate</name>
    </ligand>
</feature>
<evidence type="ECO:0000256" key="4">
    <source>
        <dbReference type="ARBA" id="ARBA00022723"/>
    </source>
</evidence>
<comment type="pathway">
    <text evidence="9">Metabolic intermediate biosynthesis; acetyl-CoA biosynthesis; acetyl-CoA from acetate: step 1/2.</text>
</comment>
<keyword evidence="7 9" id="KW-0067">ATP-binding</keyword>
<evidence type="ECO:0000256" key="9">
    <source>
        <dbReference type="HAMAP-Rule" id="MF_00020"/>
    </source>
</evidence>
<feature type="site" description="Transition state stabilizer" evidence="9">
    <location>
        <position position="176"/>
    </location>
</feature>
<evidence type="ECO:0000256" key="10">
    <source>
        <dbReference type="RuleBase" id="RU003835"/>
    </source>
</evidence>
<feature type="binding site" evidence="9">
    <location>
        <position position="9"/>
    </location>
    <ligand>
        <name>Mg(2+)</name>
        <dbReference type="ChEBI" id="CHEBI:18420"/>
    </ligand>
</feature>
<dbReference type="GO" id="GO:0008776">
    <property type="term" value="F:acetate kinase activity"/>
    <property type="evidence" value="ECO:0007669"/>
    <property type="project" value="UniProtKB-EC"/>
</dbReference>
<feature type="binding site" evidence="9">
    <location>
        <begin position="279"/>
        <end position="281"/>
    </location>
    <ligand>
        <name>ATP</name>
        <dbReference type="ChEBI" id="CHEBI:30616"/>
    </ligand>
</feature>
<dbReference type="PANTHER" id="PTHR21060:SF21">
    <property type="entry name" value="ACETATE KINASE"/>
    <property type="match status" value="1"/>
</dbReference>